<evidence type="ECO:0000313" key="2">
    <source>
        <dbReference type="EMBL" id="MBB3189523.1"/>
    </source>
</evidence>
<feature type="chain" id="PRO_5032582522" description="Transporter" evidence="1">
    <location>
        <begin position="38"/>
        <end position="314"/>
    </location>
</feature>
<dbReference type="RefSeq" id="WP_221188353.1">
    <property type="nucleotide sequence ID" value="NZ_JACHXP010000003.1"/>
</dbReference>
<dbReference type="InterPro" id="IPR025737">
    <property type="entry name" value="FApF"/>
</dbReference>
<keyword evidence="1" id="KW-0732">Signal</keyword>
<reference evidence="2 3" key="1">
    <citation type="submission" date="2020-08" db="EMBL/GenBank/DDBJ databases">
        <title>Genomic Encyclopedia of Type Strains, Phase III (KMG-III): the genomes of soil and plant-associated and newly described type strains.</title>
        <authorList>
            <person name="Whitman W."/>
        </authorList>
    </citation>
    <scope>NUCLEOTIDE SEQUENCE [LARGE SCALE GENOMIC DNA]</scope>
    <source>
        <strain evidence="2 3">CECT 7282</strain>
    </source>
</reference>
<organism evidence="2 3">
    <name type="scientific">Halomonas cerina</name>
    <dbReference type="NCBI Taxonomy" id="447424"/>
    <lineage>
        <taxon>Bacteria</taxon>
        <taxon>Pseudomonadati</taxon>
        <taxon>Pseudomonadota</taxon>
        <taxon>Gammaproteobacteria</taxon>
        <taxon>Oceanospirillales</taxon>
        <taxon>Halomonadaceae</taxon>
        <taxon>Halomonas</taxon>
    </lineage>
</organism>
<accession>A0A839V1A4</accession>
<evidence type="ECO:0008006" key="4">
    <source>
        <dbReference type="Google" id="ProtNLM"/>
    </source>
</evidence>
<feature type="signal peptide" evidence="1">
    <location>
        <begin position="1"/>
        <end position="37"/>
    </location>
</feature>
<proteinExistence type="predicted"/>
<name>A0A839V1A4_9GAMM</name>
<dbReference type="AlphaFoldDB" id="A0A839V1A4"/>
<evidence type="ECO:0000256" key="1">
    <source>
        <dbReference type="SAM" id="SignalP"/>
    </source>
</evidence>
<dbReference type="Proteomes" id="UP000547614">
    <property type="component" value="Unassembled WGS sequence"/>
</dbReference>
<protein>
    <recommendedName>
        <fullName evidence="4">Transporter</fullName>
    </recommendedName>
</protein>
<dbReference type="Pfam" id="PF13557">
    <property type="entry name" value="Phenol_MetA_deg"/>
    <property type="match status" value="1"/>
</dbReference>
<dbReference type="EMBL" id="JACHXP010000003">
    <property type="protein sequence ID" value="MBB3189523.1"/>
    <property type="molecule type" value="Genomic_DNA"/>
</dbReference>
<keyword evidence="3" id="KW-1185">Reference proteome</keyword>
<comment type="caution">
    <text evidence="2">The sequence shown here is derived from an EMBL/GenBank/DDBJ whole genome shotgun (WGS) entry which is preliminary data.</text>
</comment>
<gene>
    <name evidence="2" type="ORF">FHR94_000747</name>
</gene>
<evidence type="ECO:0000313" key="3">
    <source>
        <dbReference type="Proteomes" id="UP000547614"/>
    </source>
</evidence>
<sequence length="314" mass="34721">MINDEGALFMTPCRRKTASGPRLLAVVALVVSSLAQAAPQTFNTALPVAEGNLVLREQFLYRKADDDTSPARRDLRVNGAITVLGYGLTRDLALFGALPYLDKELDLDGPGGQRIERSSRGLGDARLFARYTAFKDDAPGRTFRIAPFFGVEAPTRDDDERDRFGRLPQPLQSGSGSWDPFGGVILTYQTLTYQLDAQFAYQANTEANDFEFGDEARLDGSFQYRLWPRKLGGGVPGFLYGVLEANLIHQEKHEINGRRDADSGGTQLLLSPGLQYVTRRWIIEGIIQLPTAQDVNGTALEDDVITRVGFRINF</sequence>